<sequence>MIFLKRCSKGNIQSVILVYVDDFLGTFRSDYNFSEVEEAFQWGSLEFLQVGKPIVFKGKEVELFASPNNAKRFQLKLTQKAFLDGLLQGKLPRGCDLLAALDKEHREEFRSVAGSLQWLAGQTRPELAPVISLSNKGEETSYGDLKALYSALEFAKQTSDEGLVLADVPLRASTTLAMGADEAVDRSAYLNLFISEVITGVPAHRVQPALRHLHVTDAKSLYDVLESETPNLADKRSLVNVRAVQEVVSGDSVHWVPTTLMRADGLTKISFLLMEELHRWLLKPIIVLRDVVAK</sequence>
<comment type="caution">
    <text evidence="1">The sequence shown here is derived from an EMBL/GenBank/DDBJ whole genome shotgun (WGS) entry which is preliminary data.</text>
</comment>
<dbReference type="OrthoDB" id="447855at2759"/>
<accession>A0A812RSI7</accession>
<dbReference type="EMBL" id="CAJNIZ010021225">
    <property type="protein sequence ID" value="CAE7450013.1"/>
    <property type="molecule type" value="Genomic_DNA"/>
</dbReference>
<evidence type="ECO:0000313" key="1">
    <source>
        <dbReference type="EMBL" id="CAE7450013.1"/>
    </source>
</evidence>
<dbReference type="AlphaFoldDB" id="A0A812RSI7"/>
<protein>
    <submittedName>
        <fullName evidence="1">Sti1 protein</fullName>
    </submittedName>
</protein>
<evidence type="ECO:0000313" key="2">
    <source>
        <dbReference type="Proteomes" id="UP000649617"/>
    </source>
</evidence>
<organism evidence="1 2">
    <name type="scientific">Symbiodinium pilosum</name>
    <name type="common">Dinoflagellate</name>
    <dbReference type="NCBI Taxonomy" id="2952"/>
    <lineage>
        <taxon>Eukaryota</taxon>
        <taxon>Sar</taxon>
        <taxon>Alveolata</taxon>
        <taxon>Dinophyceae</taxon>
        <taxon>Suessiales</taxon>
        <taxon>Symbiodiniaceae</taxon>
        <taxon>Symbiodinium</taxon>
    </lineage>
</organism>
<gene>
    <name evidence="1" type="primary">sti1</name>
    <name evidence="1" type="ORF">SPIL2461_LOCUS11020</name>
</gene>
<reference evidence="1" key="1">
    <citation type="submission" date="2021-02" db="EMBL/GenBank/DDBJ databases">
        <authorList>
            <person name="Dougan E. K."/>
            <person name="Rhodes N."/>
            <person name="Thang M."/>
            <person name="Chan C."/>
        </authorList>
    </citation>
    <scope>NUCLEOTIDE SEQUENCE</scope>
</reference>
<name>A0A812RSI7_SYMPI</name>
<dbReference type="Proteomes" id="UP000649617">
    <property type="component" value="Unassembled WGS sequence"/>
</dbReference>
<proteinExistence type="predicted"/>
<keyword evidence="2" id="KW-1185">Reference proteome</keyword>